<accession>A0A091AWP1</accession>
<dbReference type="OrthoDB" id="165208at2"/>
<dbReference type="InterPro" id="IPR011008">
    <property type="entry name" value="Dimeric_a/b-barrel"/>
</dbReference>
<evidence type="ECO:0000313" key="1">
    <source>
        <dbReference type="EMBL" id="KFN43074.1"/>
    </source>
</evidence>
<dbReference type="SUPFAM" id="SSF54909">
    <property type="entry name" value="Dimeric alpha+beta barrel"/>
    <property type="match status" value="1"/>
</dbReference>
<dbReference type="eggNOG" id="COG2329">
    <property type="taxonomic scope" value="Bacteria"/>
</dbReference>
<protein>
    <recommendedName>
        <fullName evidence="3">ABM domain-containing protein</fullName>
    </recommendedName>
</protein>
<name>A0A091AWP1_9GAMM</name>
<evidence type="ECO:0000313" key="2">
    <source>
        <dbReference type="Proteomes" id="UP000029385"/>
    </source>
</evidence>
<dbReference type="STRING" id="1121015.GCA_000420545_02423"/>
<sequence length="91" mass="10271">MTPTAKADAYLAFLQERALPDYRSIPGNISAYILRRQDGEVTHFTTLTYWSSVQAIAAFAGADIALAKYYPEDTDFLIEFEPTVQHCELYS</sequence>
<gene>
    <name evidence="1" type="ORF">N789_10960</name>
</gene>
<keyword evidence="2" id="KW-1185">Reference proteome</keyword>
<proteinExistence type="predicted"/>
<evidence type="ECO:0008006" key="3">
    <source>
        <dbReference type="Google" id="ProtNLM"/>
    </source>
</evidence>
<organism evidence="1 2">
    <name type="scientific">Arenimonas oryziterrae DSM 21050 = YC6267</name>
    <dbReference type="NCBI Taxonomy" id="1121015"/>
    <lineage>
        <taxon>Bacteria</taxon>
        <taxon>Pseudomonadati</taxon>
        <taxon>Pseudomonadota</taxon>
        <taxon>Gammaproteobacteria</taxon>
        <taxon>Lysobacterales</taxon>
        <taxon>Lysobacteraceae</taxon>
        <taxon>Arenimonas</taxon>
    </lineage>
</organism>
<comment type="caution">
    <text evidence="1">The sequence shown here is derived from an EMBL/GenBank/DDBJ whole genome shotgun (WGS) entry which is preliminary data.</text>
</comment>
<dbReference type="Proteomes" id="UP000029385">
    <property type="component" value="Unassembled WGS sequence"/>
</dbReference>
<dbReference type="EMBL" id="AVCI01000006">
    <property type="protein sequence ID" value="KFN43074.1"/>
    <property type="molecule type" value="Genomic_DNA"/>
</dbReference>
<dbReference type="AlphaFoldDB" id="A0A091AWP1"/>
<dbReference type="PATRIC" id="fig|1121015.4.peg.1671"/>
<reference evidence="1 2" key="1">
    <citation type="submission" date="2013-09" db="EMBL/GenBank/DDBJ databases">
        <title>Genome sequencing of Arenimonas oryziterrae.</title>
        <authorList>
            <person name="Chen F."/>
            <person name="Wang G."/>
        </authorList>
    </citation>
    <scope>NUCLEOTIDE SEQUENCE [LARGE SCALE GENOMIC DNA]</scope>
    <source>
        <strain evidence="1 2">YC6267</strain>
    </source>
</reference>